<gene>
    <name evidence="1" type="ORF">SS50377_18471</name>
    <name evidence="2" type="ORF">SS50377_22342</name>
</gene>
<dbReference type="EMBL" id="KI546166">
    <property type="protein sequence ID" value="EST42163.1"/>
    <property type="molecule type" value="Genomic_DNA"/>
</dbReference>
<organism evidence="1">
    <name type="scientific">Spironucleus salmonicida</name>
    <dbReference type="NCBI Taxonomy" id="348837"/>
    <lineage>
        <taxon>Eukaryota</taxon>
        <taxon>Metamonada</taxon>
        <taxon>Diplomonadida</taxon>
        <taxon>Hexamitidae</taxon>
        <taxon>Hexamitinae</taxon>
        <taxon>Spironucleus</taxon>
    </lineage>
</organism>
<evidence type="ECO:0000313" key="2">
    <source>
        <dbReference type="EMBL" id="KAH0574727.1"/>
    </source>
</evidence>
<dbReference type="VEuPathDB" id="GiardiaDB:SS50377_22342"/>
<dbReference type="AlphaFoldDB" id="V6LD64"/>
<keyword evidence="3" id="KW-1185">Reference proteome</keyword>
<name>V6LD64_9EUKA</name>
<dbReference type="EMBL" id="AUWU02000003">
    <property type="protein sequence ID" value="KAH0574727.1"/>
    <property type="molecule type" value="Genomic_DNA"/>
</dbReference>
<protein>
    <submittedName>
        <fullName evidence="1">Uncharacterized protein</fullName>
    </submittedName>
</protein>
<sequence length="187" mass="21113">MYHIQATSLTLEQIVDLCYLIHPSFMNEQLCSRCRMPQKLLMEVSPNAQVFQYHCKCGIAPAAETYIFNQAFSAAPFEIVPIFVKTAQMGQAVGCAFYAPLTYESGKMCILNKGFDRSVTEFRTELMYKMGSRGTVAIFCDTSIFEWFADLICVKVENGDQAYKDSIEKVEVIAENASYLSRVQGWA</sequence>
<reference evidence="2" key="2">
    <citation type="submission" date="2020-12" db="EMBL/GenBank/DDBJ databases">
        <title>New Spironucleus salmonicida genome in near-complete chromosomes.</title>
        <authorList>
            <person name="Xu F."/>
            <person name="Kurt Z."/>
            <person name="Jimenez-Gonzalez A."/>
            <person name="Astvaldsson A."/>
            <person name="Andersson J.O."/>
            <person name="Svard S.G."/>
        </authorList>
    </citation>
    <scope>NUCLEOTIDE SEQUENCE</scope>
    <source>
        <strain evidence="2">ATCC 50377</strain>
    </source>
</reference>
<reference evidence="1 2" key="1">
    <citation type="journal article" date="2014" name="PLoS Genet.">
        <title>The Genome of Spironucleus salmonicida Highlights a Fish Pathogen Adapted to Fluctuating Environments.</title>
        <authorList>
            <person name="Xu F."/>
            <person name="Jerlstrom-Hultqvist J."/>
            <person name="Einarsson E."/>
            <person name="Astvaldsson A."/>
            <person name="Svard S.G."/>
            <person name="Andersson J.O."/>
        </authorList>
    </citation>
    <scope>NUCLEOTIDE SEQUENCE</scope>
    <source>
        <strain evidence="2">ATCC 50377</strain>
    </source>
</reference>
<evidence type="ECO:0000313" key="1">
    <source>
        <dbReference type="EMBL" id="EST42163.1"/>
    </source>
</evidence>
<dbReference type="Proteomes" id="UP000018208">
    <property type="component" value="Unassembled WGS sequence"/>
</dbReference>
<proteinExistence type="predicted"/>
<accession>V6LD64</accession>
<evidence type="ECO:0000313" key="3">
    <source>
        <dbReference type="Proteomes" id="UP000018208"/>
    </source>
</evidence>